<reference evidence="7" key="1">
    <citation type="submission" date="2019-02" db="EMBL/GenBank/DDBJ databases">
        <authorList>
            <person name="Li S.-H."/>
        </authorList>
    </citation>
    <scope>NUCLEOTIDE SEQUENCE</scope>
    <source>
        <strain evidence="7">IMCC14734</strain>
    </source>
</reference>
<name>A0ABT3TAS2_9GAMM</name>
<comment type="caution">
    <text evidence="7">The sequence shown here is derived from an EMBL/GenBank/DDBJ whole genome shotgun (WGS) entry which is preliminary data.</text>
</comment>
<proteinExistence type="inferred from homology"/>
<evidence type="ECO:0000256" key="1">
    <source>
        <dbReference type="ARBA" id="ARBA00001946"/>
    </source>
</evidence>
<dbReference type="SUPFAM" id="SSF48576">
    <property type="entry name" value="Terpenoid synthases"/>
    <property type="match status" value="1"/>
</dbReference>
<dbReference type="RefSeq" id="WP_279243392.1">
    <property type="nucleotide sequence ID" value="NZ_SHNN01000001.1"/>
</dbReference>
<keyword evidence="4" id="KW-0479">Metal-binding</keyword>
<keyword evidence="5" id="KW-0460">Magnesium</keyword>
<dbReference type="InterPro" id="IPR033749">
    <property type="entry name" value="Polyprenyl_synt_CS"/>
</dbReference>
<dbReference type="PANTHER" id="PTHR12001">
    <property type="entry name" value="GERANYLGERANYL PYROPHOSPHATE SYNTHASE"/>
    <property type="match status" value="1"/>
</dbReference>
<keyword evidence="3 6" id="KW-0808">Transferase</keyword>
<organism evidence="7 8">
    <name type="scientific">Candidatus Litorirhabdus singularis</name>
    <dbReference type="NCBI Taxonomy" id="2518993"/>
    <lineage>
        <taxon>Bacteria</taxon>
        <taxon>Pseudomonadati</taxon>
        <taxon>Pseudomonadota</taxon>
        <taxon>Gammaproteobacteria</taxon>
        <taxon>Cellvibrionales</taxon>
        <taxon>Halieaceae</taxon>
        <taxon>Candidatus Litorirhabdus</taxon>
    </lineage>
</organism>
<dbReference type="EMBL" id="SHNN01000001">
    <property type="protein sequence ID" value="MCX2979389.1"/>
    <property type="molecule type" value="Genomic_DNA"/>
</dbReference>
<gene>
    <name evidence="7" type="ORF">EYC98_00760</name>
</gene>
<dbReference type="Pfam" id="PF00348">
    <property type="entry name" value="polyprenyl_synt"/>
    <property type="match status" value="1"/>
</dbReference>
<evidence type="ECO:0000256" key="3">
    <source>
        <dbReference type="ARBA" id="ARBA00022679"/>
    </source>
</evidence>
<evidence type="ECO:0000256" key="6">
    <source>
        <dbReference type="RuleBase" id="RU004466"/>
    </source>
</evidence>
<dbReference type="CDD" id="cd00685">
    <property type="entry name" value="Trans_IPPS_HT"/>
    <property type="match status" value="1"/>
</dbReference>
<dbReference type="InterPro" id="IPR000092">
    <property type="entry name" value="Polyprenyl_synt"/>
</dbReference>
<evidence type="ECO:0000256" key="5">
    <source>
        <dbReference type="ARBA" id="ARBA00022842"/>
    </source>
</evidence>
<dbReference type="PROSITE" id="PS00723">
    <property type="entry name" value="POLYPRENYL_SYNTHASE_1"/>
    <property type="match status" value="1"/>
</dbReference>
<evidence type="ECO:0000313" key="8">
    <source>
        <dbReference type="Proteomes" id="UP001143362"/>
    </source>
</evidence>
<dbReference type="Gene3D" id="1.10.600.10">
    <property type="entry name" value="Farnesyl Diphosphate Synthase"/>
    <property type="match status" value="1"/>
</dbReference>
<accession>A0ABT3TAS2</accession>
<dbReference type="PANTHER" id="PTHR12001:SF69">
    <property type="entry name" value="ALL TRANS-POLYPRENYL-DIPHOSPHATE SYNTHASE PDSS1"/>
    <property type="match status" value="1"/>
</dbReference>
<sequence length="327" mass="35192">MLDIRQPVIEELEAVDRLIVENLQSDVDLVENIGHYIVDAGGKRLRPLLALLAAKCAGPVQNSIPASANSTAMFAAVIEFIHTATLLHDDVVDLSALRRGRPTANAEFGNASSVLVGDFLYTRAFQLLVELGDMAIMRDMAATTNTIAAGEVLQLVRAGDPDTTEAQYMEVITRKTAILFASACYGAGVITQQSEPVLEALKQFGLNTGIAFQIFDDVLDYTGDPAEMGKNVGDDLSEGKPTLPLIHVLTTGNETQRRLVQHAIRAKTSENIDAIMVAVNDCGALEYAGKVAADYQQLALDALQVLPQNPSRDAMAEIARLATRRTS</sequence>
<dbReference type="InterPro" id="IPR008949">
    <property type="entry name" value="Isoprenoid_synthase_dom_sf"/>
</dbReference>
<comment type="similarity">
    <text evidence="2 6">Belongs to the FPP/GGPP synthase family.</text>
</comment>
<comment type="cofactor">
    <cofactor evidence="1">
        <name>Mg(2+)</name>
        <dbReference type="ChEBI" id="CHEBI:18420"/>
    </cofactor>
</comment>
<keyword evidence="8" id="KW-1185">Reference proteome</keyword>
<evidence type="ECO:0000313" key="7">
    <source>
        <dbReference type="EMBL" id="MCX2979389.1"/>
    </source>
</evidence>
<dbReference type="SFLD" id="SFLDS00005">
    <property type="entry name" value="Isoprenoid_Synthase_Type_I"/>
    <property type="match status" value="1"/>
</dbReference>
<evidence type="ECO:0000256" key="2">
    <source>
        <dbReference type="ARBA" id="ARBA00006706"/>
    </source>
</evidence>
<protein>
    <submittedName>
        <fullName evidence="7">Octaprenyl diphosphate synthase</fullName>
    </submittedName>
</protein>
<evidence type="ECO:0000256" key="4">
    <source>
        <dbReference type="ARBA" id="ARBA00022723"/>
    </source>
</evidence>
<dbReference type="Proteomes" id="UP001143362">
    <property type="component" value="Unassembled WGS sequence"/>
</dbReference>